<evidence type="ECO:0000256" key="1">
    <source>
        <dbReference type="ARBA" id="ARBA00010641"/>
    </source>
</evidence>
<dbReference type="Pfam" id="PF08281">
    <property type="entry name" value="Sigma70_r4_2"/>
    <property type="match status" value="1"/>
</dbReference>
<proteinExistence type="inferred from homology"/>
<dbReference type="PANTHER" id="PTHR43133:SF62">
    <property type="entry name" value="RNA POLYMERASE SIGMA FACTOR SIGZ"/>
    <property type="match status" value="1"/>
</dbReference>
<dbReference type="Proteomes" id="UP001597344">
    <property type="component" value="Unassembled WGS sequence"/>
</dbReference>
<accession>A0ABW5AWR0</accession>
<sequence length="192" mass="22287">MKIKKYRQASSIWLQFKDALKGYILKKTKNLELADEINQLVLMKVIDSCCSDVQIKNVRSWLFQIAHNTTIDYLKKDIKYVDLEKEIQEKTEDNVYLEIEPFVSALIDFLPEKYGVPLRMSDIEKLKQQDVADKLNLSLTATKSRIQRARELLKNEIFTCFQLNIEGAKGLNDIKLKDSCKPLQATISKNNQ</sequence>
<name>A0ABW5AWR0_9FLAO</name>
<evidence type="ECO:0000256" key="3">
    <source>
        <dbReference type="ARBA" id="ARBA00023082"/>
    </source>
</evidence>
<feature type="domain" description="RNA polymerase sigma factor 70 region 4 type 2" evidence="6">
    <location>
        <begin position="105"/>
        <end position="153"/>
    </location>
</feature>
<dbReference type="InterPro" id="IPR007627">
    <property type="entry name" value="RNA_pol_sigma70_r2"/>
</dbReference>
<feature type="domain" description="RNA polymerase sigma-70 region 2" evidence="5">
    <location>
        <begin position="15"/>
        <end position="76"/>
    </location>
</feature>
<keyword evidence="3" id="KW-0731">Sigma factor</keyword>
<dbReference type="InterPro" id="IPR014284">
    <property type="entry name" value="RNA_pol_sigma-70_dom"/>
</dbReference>
<dbReference type="SUPFAM" id="SSF88946">
    <property type="entry name" value="Sigma2 domain of RNA polymerase sigma factors"/>
    <property type="match status" value="1"/>
</dbReference>
<evidence type="ECO:0000256" key="4">
    <source>
        <dbReference type="ARBA" id="ARBA00023163"/>
    </source>
</evidence>
<evidence type="ECO:0000259" key="5">
    <source>
        <dbReference type="Pfam" id="PF04542"/>
    </source>
</evidence>
<comment type="caution">
    <text evidence="7">The sequence shown here is derived from an EMBL/GenBank/DDBJ whole genome shotgun (WGS) entry which is preliminary data.</text>
</comment>
<dbReference type="Gene3D" id="1.10.1740.10">
    <property type="match status" value="1"/>
</dbReference>
<protein>
    <submittedName>
        <fullName evidence="7">Sigma-70 family RNA polymerase sigma factor</fullName>
    </submittedName>
</protein>
<evidence type="ECO:0000313" key="8">
    <source>
        <dbReference type="Proteomes" id="UP001597344"/>
    </source>
</evidence>
<dbReference type="EMBL" id="JBHUHY010000013">
    <property type="protein sequence ID" value="MFD2187443.1"/>
    <property type="molecule type" value="Genomic_DNA"/>
</dbReference>
<organism evidence="7 8">
    <name type="scientific">Aquimarina celericrescens</name>
    <dbReference type="NCBI Taxonomy" id="1964542"/>
    <lineage>
        <taxon>Bacteria</taxon>
        <taxon>Pseudomonadati</taxon>
        <taxon>Bacteroidota</taxon>
        <taxon>Flavobacteriia</taxon>
        <taxon>Flavobacteriales</taxon>
        <taxon>Flavobacteriaceae</taxon>
        <taxon>Aquimarina</taxon>
    </lineage>
</organism>
<dbReference type="SUPFAM" id="SSF88659">
    <property type="entry name" value="Sigma3 and sigma4 domains of RNA polymerase sigma factors"/>
    <property type="match status" value="1"/>
</dbReference>
<keyword evidence="2" id="KW-0805">Transcription regulation</keyword>
<dbReference type="InterPro" id="IPR013249">
    <property type="entry name" value="RNA_pol_sigma70_r4_t2"/>
</dbReference>
<evidence type="ECO:0000313" key="7">
    <source>
        <dbReference type="EMBL" id="MFD2187443.1"/>
    </source>
</evidence>
<keyword evidence="8" id="KW-1185">Reference proteome</keyword>
<reference evidence="8" key="1">
    <citation type="journal article" date="2019" name="Int. J. Syst. Evol. Microbiol.">
        <title>The Global Catalogue of Microorganisms (GCM) 10K type strain sequencing project: providing services to taxonomists for standard genome sequencing and annotation.</title>
        <authorList>
            <consortium name="The Broad Institute Genomics Platform"/>
            <consortium name="The Broad Institute Genome Sequencing Center for Infectious Disease"/>
            <person name="Wu L."/>
            <person name="Ma J."/>
        </authorList>
    </citation>
    <scope>NUCLEOTIDE SEQUENCE [LARGE SCALE GENOMIC DNA]</scope>
    <source>
        <strain evidence="8">DT92</strain>
    </source>
</reference>
<keyword evidence="4" id="KW-0804">Transcription</keyword>
<dbReference type="RefSeq" id="WP_378320441.1">
    <property type="nucleotide sequence ID" value="NZ_JBHUHY010000013.1"/>
</dbReference>
<dbReference type="NCBIfam" id="TIGR02937">
    <property type="entry name" value="sigma70-ECF"/>
    <property type="match status" value="1"/>
</dbReference>
<gene>
    <name evidence="7" type="ORF">ACFSJT_11640</name>
</gene>
<dbReference type="Pfam" id="PF04542">
    <property type="entry name" value="Sigma70_r2"/>
    <property type="match status" value="1"/>
</dbReference>
<dbReference type="PANTHER" id="PTHR43133">
    <property type="entry name" value="RNA POLYMERASE ECF-TYPE SIGMA FACTO"/>
    <property type="match status" value="1"/>
</dbReference>
<evidence type="ECO:0000259" key="6">
    <source>
        <dbReference type="Pfam" id="PF08281"/>
    </source>
</evidence>
<dbReference type="InterPro" id="IPR036388">
    <property type="entry name" value="WH-like_DNA-bd_sf"/>
</dbReference>
<dbReference type="Gene3D" id="1.10.10.10">
    <property type="entry name" value="Winged helix-like DNA-binding domain superfamily/Winged helix DNA-binding domain"/>
    <property type="match status" value="1"/>
</dbReference>
<evidence type="ECO:0000256" key="2">
    <source>
        <dbReference type="ARBA" id="ARBA00023015"/>
    </source>
</evidence>
<comment type="similarity">
    <text evidence="1">Belongs to the sigma-70 factor family. ECF subfamily.</text>
</comment>
<dbReference type="InterPro" id="IPR013324">
    <property type="entry name" value="RNA_pol_sigma_r3/r4-like"/>
</dbReference>
<dbReference type="InterPro" id="IPR013325">
    <property type="entry name" value="RNA_pol_sigma_r2"/>
</dbReference>
<dbReference type="InterPro" id="IPR039425">
    <property type="entry name" value="RNA_pol_sigma-70-like"/>
</dbReference>